<dbReference type="SMART" id="SM00448">
    <property type="entry name" value="REC"/>
    <property type="match status" value="1"/>
</dbReference>
<evidence type="ECO:0000256" key="3">
    <source>
        <dbReference type="ARBA" id="ARBA00023015"/>
    </source>
</evidence>
<dbReference type="GO" id="GO:0006355">
    <property type="term" value="P:regulation of DNA-templated transcription"/>
    <property type="evidence" value="ECO:0007669"/>
    <property type="project" value="InterPro"/>
</dbReference>
<comment type="caution">
    <text evidence="8">The sequence shown here is derived from an EMBL/GenBank/DDBJ whole genome shotgun (WGS) entry which is preliminary data.</text>
</comment>
<sequence length="460" mass="48952">MTAYILILDDDADVATAAQLLLRRRYGQVATLSDPAGLPALLARGVPDVVLLDLNFTPGRINGAEGLALMDVLRTQARPPAVIAMTAYADVPLAVEALKRGAGDFITKPWDNARLIAAVDQALARRQAVHGAAAGSPELMGESRAMRELKALIASVAPTEANVMVLGENGVGKELVARAIHAASRRAAGTMLAVDMGALPESTFESELFGHRRGSFTDARSDRAGRFQAARGGSLFLDEIGNMPLAAQAKLLTALERREVTPIGADKPEAIDVRIISATNLDEARLFDPSVFRADLLFRLNTIVIRVPPLRERREDVPLLLAHYLKMYESQYQRPSREVAAVAMDALTRHDWPGNVRALRHACERAVILGQGAEYAVADFGLATAPAAPLGYPPHAEVSGGESVDRAAAAAPATDATLDAIERAAIAATLAQFNGNISHAAKTLGISRAALYRKLGKHGI</sequence>
<feature type="domain" description="Sigma-54 factor interaction" evidence="6">
    <location>
        <begin position="139"/>
        <end position="368"/>
    </location>
</feature>
<evidence type="ECO:0000313" key="8">
    <source>
        <dbReference type="EMBL" id="MRW85071.1"/>
    </source>
</evidence>
<dbReference type="Pfam" id="PF00072">
    <property type="entry name" value="Response_reg"/>
    <property type="match status" value="1"/>
</dbReference>
<dbReference type="Gene3D" id="1.10.8.60">
    <property type="match status" value="1"/>
</dbReference>
<dbReference type="PRINTS" id="PR01590">
    <property type="entry name" value="HTHFIS"/>
</dbReference>
<dbReference type="InterPro" id="IPR002078">
    <property type="entry name" value="Sigma_54_int"/>
</dbReference>
<dbReference type="SMART" id="SM00382">
    <property type="entry name" value="AAA"/>
    <property type="match status" value="1"/>
</dbReference>
<dbReference type="InterPro" id="IPR058031">
    <property type="entry name" value="AAA_lid_NorR"/>
</dbReference>
<dbReference type="PANTHER" id="PTHR32071">
    <property type="entry name" value="TRANSCRIPTIONAL REGULATORY PROTEIN"/>
    <property type="match status" value="1"/>
</dbReference>
<keyword evidence="9" id="KW-1185">Reference proteome</keyword>
<name>A0A844D291_9BURK</name>
<reference evidence="8 9" key="1">
    <citation type="submission" date="2019-11" db="EMBL/GenBank/DDBJ databases">
        <title>Novel species isolated from a subtropical stream in China.</title>
        <authorList>
            <person name="Lu H."/>
        </authorList>
    </citation>
    <scope>NUCLEOTIDE SEQUENCE [LARGE SCALE GENOMIC DNA]</scope>
    <source>
        <strain evidence="8 9">FT26W</strain>
    </source>
</reference>
<keyword evidence="5" id="KW-0597">Phosphoprotein</keyword>
<dbReference type="SUPFAM" id="SSF52540">
    <property type="entry name" value="P-loop containing nucleoside triphosphate hydrolases"/>
    <property type="match status" value="1"/>
</dbReference>
<evidence type="ECO:0000256" key="5">
    <source>
        <dbReference type="PROSITE-ProRule" id="PRU00169"/>
    </source>
</evidence>
<dbReference type="Gene3D" id="3.40.50.300">
    <property type="entry name" value="P-loop containing nucleotide triphosphate hydrolases"/>
    <property type="match status" value="1"/>
</dbReference>
<keyword evidence="2" id="KW-0067">ATP-binding</keyword>
<dbReference type="Gene3D" id="3.40.50.2300">
    <property type="match status" value="1"/>
</dbReference>
<protein>
    <submittedName>
        <fullName evidence="8">Response regulator</fullName>
    </submittedName>
</protein>
<evidence type="ECO:0000259" key="6">
    <source>
        <dbReference type="PROSITE" id="PS50045"/>
    </source>
</evidence>
<dbReference type="InterPro" id="IPR002197">
    <property type="entry name" value="HTH_Fis"/>
</dbReference>
<feature type="modified residue" description="4-aspartylphosphate" evidence="5">
    <location>
        <position position="53"/>
    </location>
</feature>
<dbReference type="InterPro" id="IPR001789">
    <property type="entry name" value="Sig_transdc_resp-reg_receiver"/>
</dbReference>
<dbReference type="InterPro" id="IPR009057">
    <property type="entry name" value="Homeodomain-like_sf"/>
</dbReference>
<dbReference type="RefSeq" id="WP_154358110.1">
    <property type="nucleotide sequence ID" value="NZ_WKJL01000008.1"/>
</dbReference>
<dbReference type="AlphaFoldDB" id="A0A844D291"/>
<dbReference type="InterPro" id="IPR027417">
    <property type="entry name" value="P-loop_NTPase"/>
</dbReference>
<evidence type="ECO:0000256" key="4">
    <source>
        <dbReference type="ARBA" id="ARBA00023163"/>
    </source>
</evidence>
<dbReference type="GO" id="GO:0043565">
    <property type="term" value="F:sequence-specific DNA binding"/>
    <property type="evidence" value="ECO:0007669"/>
    <property type="project" value="InterPro"/>
</dbReference>
<dbReference type="InterPro" id="IPR003593">
    <property type="entry name" value="AAA+_ATPase"/>
</dbReference>
<evidence type="ECO:0000256" key="1">
    <source>
        <dbReference type="ARBA" id="ARBA00022741"/>
    </source>
</evidence>
<dbReference type="SUPFAM" id="SSF52172">
    <property type="entry name" value="CheY-like"/>
    <property type="match status" value="1"/>
</dbReference>
<organism evidence="8 9">
    <name type="scientific">Duganella aquatilis</name>
    <dbReference type="NCBI Taxonomy" id="2666082"/>
    <lineage>
        <taxon>Bacteria</taxon>
        <taxon>Pseudomonadati</taxon>
        <taxon>Pseudomonadota</taxon>
        <taxon>Betaproteobacteria</taxon>
        <taxon>Burkholderiales</taxon>
        <taxon>Oxalobacteraceae</taxon>
        <taxon>Telluria group</taxon>
        <taxon>Duganella</taxon>
    </lineage>
</organism>
<dbReference type="Proteomes" id="UP000439986">
    <property type="component" value="Unassembled WGS sequence"/>
</dbReference>
<keyword evidence="1" id="KW-0547">Nucleotide-binding</keyword>
<dbReference type="GO" id="GO:0005524">
    <property type="term" value="F:ATP binding"/>
    <property type="evidence" value="ECO:0007669"/>
    <property type="project" value="UniProtKB-KW"/>
</dbReference>
<evidence type="ECO:0000259" key="7">
    <source>
        <dbReference type="PROSITE" id="PS50110"/>
    </source>
</evidence>
<evidence type="ECO:0000313" key="9">
    <source>
        <dbReference type="Proteomes" id="UP000439986"/>
    </source>
</evidence>
<dbReference type="GO" id="GO:0000160">
    <property type="term" value="P:phosphorelay signal transduction system"/>
    <property type="evidence" value="ECO:0007669"/>
    <property type="project" value="InterPro"/>
</dbReference>
<dbReference type="CDD" id="cd00009">
    <property type="entry name" value="AAA"/>
    <property type="match status" value="1"/>
</dbReference>
<evidence type="ECO:0000256" key="2">
    <source>
        <dbReference type="ARBA" id="ARBA00022840"/>
    </source>
</evidence>
<keyword evidence="3" id="KW-0805">Transcription regulation</keyword>
<dbReference type="SUPFAM" id="SSF46689">
    <property type="entry name" value="Homeodomain-like"/>
    <property type="match status" value="1"/>
</dbReference>
<dbReference type="PROSITE" id="PS50045">
    <property type="entry name" value="SIGMA54_INTERACT_4"/>
    <property type="match status" value="1"/>
</dbReference>
<dbReference type="InterPro" id="IPR011006">
    <property type="entry name" value="CheY-like_superfamily"/>
</dbReference>
<dbReference type="Pfam" id="PF00158">
    <property type="entry name" value="Sigma54_activat"/>
    <property type="match status" value="1"/>
</dbReference>
<dbReference type="Gene3D" id="1.10.10.60">
    <property type="entry name" value="Homeodomain-like"/>
    <property type="match status" value="1"/>
</dbReference>
<dbReference type="Pfam" id="PF25601">
    <property type="entry name" value="AAA_lid_14"/>
    <property type="match status" value="1"/>
</dbReference>
<keyword evidence="4" id="KW-0804">Transcription</keyword>
<dbReference type="EMBL" id="WKJL01000008">
    <property type="protein sequence ID" value="MRW85071.1"/>
    <property type="molecule type" value="Genomic_DNA"/>
</dbReference>
<gene>
    <name evidence="8" type="ORF">GJ698_13365</name>
</gene>
<proteinExistence type="predicted"/>
<dbReference type="PANTHER" id="PTHR32071:SF113">
    <property type="entry name" value="ALGINATE BIOSYNTHESIS TRANSCRIPTIONAL REGULATORY PROTEIN ALGB"/>
    <property type="match status" value="1"/>
</dbReference>
<accession>A0A844D291</accession>
<dbReference type="FunFam" id="3.40.50.300:FF:000006">
    <property type="entry name" value="DNA-binding transcriptional regulator NtrC"/>
    <property type="match status" value="1"/>
</dbReference>
<feature type="domain" description="Response regulatory" evidence="7">
    <location>
        <begin position="4"/>
        <end position="123"/>
    </location>
</feature>
<dbReference type="Pfam" id="PF02954">
    <property type="entry name" value="HTH_8"/>
    <property type="match status" value="1"/>
</dbReference>
<dbReference type="PROSITE" id="PS50110">
    <property type="entry name" value="RESPONSE_REGULATORY"/>
    <property type="match status" value="1"/>
</dbReference>